<dbReference type="Gene3D" id="3.30.1380.10">
    <property type="match status" value="1"/>
</dbReference>
<dbReference type="InterPro" id="IPR009045">
    <property type="entry name" value="Zn_M74/Hedgehog-like"/>
</dbReference>
<dbReference type="EMBL" id="JBHSED010000034">
    <property type="protein sequence ID" value="MFC4304841.1"/>
    <property type="molecule type" value="Genomic_DNA"/>
</dbReference>
<evidence type="ECO:0000259" key="2">
    <source>
        <dbReference type="Pfam" id="PF02557"/>
    </source>
</evidence>
<dbReference type="InterPro" id="IPR052179">
    <property type="entry name" value="DD-CPase-like"/>
</dbReference>
<feature type="domain" description="D-alanyl-D-alanine carboxypeptidase-like core" evidence="2">
    <location>
        <begin position="173"/>
        <end position="302"/>
    </location>
</feature>
<keyword evidence="3" id="KW-0378">Hydrolase</keyword>
<keyword evidence="3" id="KW-0121">Carboxypeptidase</keyword>
<proteinExistence type="predicted"/>
<evidence type="ECO:0000313" key="4">
    <source>
        <dbReference type="Proteomes" id="UP001595755"/>
    </source>
</evidence>
<keyword evidence="3" id="KW-0645">Protease</keyword>
<gene>
    <name evidence="3" type="ORF">ACFO1S_15530</name>
</gene>
<sequence length="330" mass="35486">MKKRNRKIAAALGIVIIGGIWYNGAQSSKALPSEQASPTSSFTPLPSPSDEPSQSPESPSPSASQAPDKSPKPSASASNPPTAKPTETKPTESTPPTEAVKPPVKESAAFELLADSLPGSTVRKNKQGLAVITNASSLYVLVNKQRNLASDYVPKDLIVPDVPFSFSGDSPKKQMRKAAAKALESLFKAAKDDGIKLKAVSGYRSYATQKSIFDSNVKRKGEKVANRTSARPGQSEHQTGLAMDISSASVGYALEESFGKTKEGQWLAKHAAEHGFIIRYLKGKESVTGYSYEPWHVRFVGKEIAEDIANKKVTLEQYFEDAETAMARKA</sequence>
<evidence type="ECO:0000256" key="1">
    <source>
        <dbReference type="SAM" id="MobiDB-lite"/>
    </source>
</evidence>
<dbReference type="SUPFAM" id="SSF55166">
    <property type="entry name" value="Hedgehog/DD-peptidase"/>
    <property type="match status" value="1"/>
</dbReference>
<dbReference type="GO" id="GO:0004180">
    <property type="term" value="F:carboxypeptidase activity"/>
    <property type="evidence" value="ECO:0007669"/>
    <property type="project" value="UniProtKB-KW"/>
</dbReference>
<dbReference type="RefSeq" id="WP_204604820.1">
    <property type="nucleotide sequence ID" value="NZ_JBHSED010000034.1"/>
</dbReference>
<dbReference type="Pfam" id="PF02557">
    <property type="entry name" value="VanY"/>
    <property type="match status" value="1"/>
</dbReference>
<dbReference type="Proteomes" id="UP001595755">
    <property type="component" value="Unassembled WGS sequence"/>
</dbReference>
<organism evidence="3 4">
    <name type="scientific">Cohnella boryungensis</name>
    <dbReference type="NCBI Taxonomy" id="768479"/>
    <lineage>
        <taxon>Bacteria</taxon>
        <taxon>Bacillati</taxon>
        <taxon>Bacillota</taxon>
        <taxon>Bacilli</taxon>
        <taxon>Bacillales</taxon>
        <taxon>Paenibacillaceae</taxon>
        <taxon>Cohnella</taxon>
    </lineage>
</organism>
<evidence type="ECO:0000313" key="3">
    <source>
        <dbReference type="EMBL" id="MFC4304841.1"/>
    </source>
</evidence>
<accession>A0ABV8SBB0</accession>
<dbReference type="PANTHER" id="PTHR34385:SF1">
    <property type="entry name" value="PEPTIDOGLYCAN L-ALANYL-D-GLUTAMATE ENDOPEPTIDASE CWLK"/>
    <property type="match status" value="1"/>
</dbReference>
<keyword evidence="4" id="KW-1185">Reference proteome</keyword>
<dbReference type="CDD" id="cd14852">
    <property type="entry name" value="LD-carboxypeptidase"/>
    <property type="match status" value="1"/>
</dbReference>
<dbReference type="InterPro" id="IPR058193">
    <property type="entry name" value="VanY/YodJ_core_dom"/>
</dbReference>
<dbReference type="InterPro" id="IPR003709">
    <property type="entry name" value="VanY-like_core_dom"/>
</dbReference>
<protein>
    <submittedName>
        <fullName evidence="3">D-alanyl-D-alanine carboxypeptidase family protein</fullName>
    </submittedName>
</protein>
<dbReference type="PANTHER" id="PTHR34385">
    <property type="entry name" value="D-ALANYL-D-ALANINE CARBOXYPEPTIDASE"/>
    <property type="match status" value="1"/>
</dbReference>
<reference evidence="4" key="1">
    <citation type="journal article" date="2019" name="Int. J. Syst. Evol. Microbiol.">
        <title>The Global Catalogue of Microorganisms (GCM) 10K type strain sequencing project: providing services to taxonomists for standard genome sequencing and annotation.</title>
        <authorList>
            <consortium name="The Broad Institute Genomics Platform"/>
            <consortium name="The Broad Institute Genome Sequencing Center for Infectious Disease"/>
            <person name="Wu L."/>
            <person name="Ma J."/>
        </authorList>
    </citation>
    <scope>NUCLEOTIDE SEQUENCE [LARGE SCALE GENOMIC DNA]</scope>
    <source>
        <strain evidence="4">CGMCC 4.1641</strain>
    </source>
</reference>
<comment type="caution">
    <text evidence="3">The sequence shown here is derived from an EMBL/GenBank/DDBJ whole genome shotgun (WGS) entry which is preliminary data.</text>
</comment>
<feature type="region of interest" description="Disordered" evidence="1">
    <location>
        <begin position="28"/>
        <end position="103"/>
    </location>
</feature>
<name>A0ABV8SBB0_9BACL</name>
<feature type="compositionally biased region" description="Low complexity" evidence="1">
    <location>
        <begin position="37"/>
        <end position="85"/>
    </location>
</feature>